<dbReference type="InterPro" id="IPR036249">
    <property type="entry name" value="Thioredoxin-like_sf"/>
</dbReference>
<keyword evidence="5" id="KW-0732">Signal</keyword>
<accession>A0A1I2ZKX2</accession>
<dbReference type="GO" id="GO:0016491">
    <property type="term" value="F:oxidoreductase activity"/>
    <property type="evidence" value="ECO:0007669"/>
    <property type="project" value="InterPro"/>
</dbReference>
<keyword evidence="7" id="KW-0413">Isomerase</keyword>
<keyword evidence="3" id="KW-1015">Disulfide bond</keyword>
<sequence length="470" mass="54233">MKKIFILSVICLLAFHAIAQQKVTISGKLLNCTDRKLELVPSTGNFKDSIKVNPDGTFNYTTTAIQSPFKANLTNRKQIQIQLFLAPGYDLQITADVKDYQIAKSTLNYEGLGSKTNSYWKEVMSTSTPDTVKWVQKDEDTYLANLMRTDRLTARINKAFTADNREPYANYFKESLLLDQKFGPLLSIFNSYAYEHNYSWDQIQKMIGKTGYKPLLEEFKDERNLASSLFSYLLIQYPFYCDNYNAFPADSVLKKQSNYTLILASKWYAGKIYDYYASNEIESKLTSLYKLEDFKKLAPYIQKIGDQKLRTSVKAMEAKRIKKAMSLQKGAPSPLFNLADTSGKYYQLAAMKGKVVYIDLWASWCGPCKEETPFLKKIYEQLKNNDKVKIISIASFDAKNRRRRYDIIKKDGMDWLQLEDTDDSFAKSYQANFIPRFIIIDKQGKIVDSDAVRPSEPEKLMTILNREINR</sequence>
<evidence type="ECO:0000256" key="1">
    <source>
        <dbReference type="ARBA" id="ARBA00004196"/>
    </source>
</evidence>
<dbReference type="Gene3D" id="3.40.30.10">
    <property type="entry name" value="Glutaredoxin"/>
    <property type="match status" value="1"/>
</dbReference>
<evidence type="ECO:0000256" key="3">
    <source>
        <dbReference type="ARBA" id="ARBA00023157"/>
    </source>
</evidence>
<dbReference type="PANTHER" id="PTHR42852:SF6">
    <property type="entry name" value="THIOL:DISULFIDE INTERCHANGE PROTEIN DSBE"/>
    <property type="match status" value="1"/>
</dbReference>
<dbReference type="InterPro" id="IPR013740">
    <property type="entry name" value="Redoxin"/>
</dbReference>
<dbReference type="GO" id="GO:0017004">
    <property type="term" value="P:cytochrome complex assembly"/>
    <property type="evidence" value="ECO:0007669"/>
    <property type="project" value="UniProtKB-KW"/>
</dbReference>
<keyword evidence="4" id="KW-0676">Redox-active center</keyword>
<dbReference type="GO" id="GO:0016853">
    <property type="term" value="F:isomerase activity"/>
    <property type="evidence" value="ECO:0007669"/>
    <property type="project" value="UniProtKB-KW"/>
</dbReference>
<dbReference type="CDD" id="cd02966">
    <property type="entry name" value="TlpA_like_family"/>
    <property type="match status" value="1"/>
</dbReference>
<gene>
    <name evidence="7" type="ORF">SAMN04489864_110102</name>
</gene>
<comment type="subcellular location">
    <subcellularLocation>
        <location evidence="1">Cell envelope</location>
    </subcellularLocation>
</comment>
<evidence type="ECO:0000313" key="8">
    <source>
        <dbReference type="Proteomes" id="UP000199666"/>
    </source>
</evidence>
<dbReference type="PROSITE" id="PS51352">
    <property type="entry name" value="THIOREDOXIN_2"/>
    <property type="match status" value="1"/>
</dbReference>
<feature type="domain" description="Thioredoxin" evidence="6">
    <location>
        <begin position="327"/>
        <end position="469"/>
    </location>
</feature>
<dbReference type="EMBL" id="FOPP01000010">
    <property type="protein sequence ID" value="SFH38305.1"/>
    <property type="molecule type" value="Genomic_DNA"/>
</dbReference>
<dbReference type="AlphaFoldDB" id="A0A1I2ZKX2"/>
<dbReference type="SUPFAM" id="SSF52833">
    <property type="entry name" value="Thioredoxin-like"/>
    <property type="match status" value="1"/>
</dbReference>
<evidence type="ECO:0000256" key="4">
    <source>
        <dbReference type="ARBA" id="ARBA00023284"/>
    </source>
</evidence>
<dbReference type="InterPro" id="IPR013766">
    <property type="entry name" value="Thioredoxin_domain"/>
</dbReference>
<dbReference type="OrthoDB" id="1095575at2"/>
<keyword evidence="8" id="KW-1185">Reference proteome</keyword>
<evidence type="ECO:0000256" key="5">
    <source>
        <dbReference type="SAM" id="SignalP"/>
    </source>
</evidence>
<feature type="signal peptide" evidence="5">
    <location>
        <begin position="1"/>
        <end position="19"/>
    </location>
</feature>
<dbReference type="GO" id="GO:0030313">
    <property type="term" value="C:cell envelope"/>
    <property type="evidence" value="ECO:0007669"/>
    <property type="project" value="UniProtKB-SubCell"/>
</dbReference>
<evidence type="ECO:0000256" key="2">
    <source>
        <dbReference type="ARBA" id="ARBA00022748"/>
    </source>
</evidence>
<dbReference type="InterPro" id="IPR050553">
    <property type="entry name" value="Thioredoxin_ResA/DsbE_sf"/>
</dbReference>
<reference evidence="7 8" key="1">
    <citation type="submission" date="2016-10" db="EMBL/GenBank/DDBJ databases">
        <authorList>
            <person name="de Groot N.N."/>
        </authorList>
    </citation>
    <scope>NUCLEOTIDE SEQUENCE [LARGE SCALE GENOMIC DNA]</scope>
    <source>
        <strain evidence="7 8">DSM 18684</strain>
    </source>
</reference>
<feature type="chain" id="PRO_5011710320" evidence="5">
    <location>
        <begin position="20"/>
        <end position="470"/>
    </location>
</feature>
<name>A0A1I2ZKX2_9SPHI</name>
<organism evidence="7 8">
    <name type="scientific">Pedobacter insulae</name>
    <dbReference type="NCBI Taxonomy" id="414048"/>
    <lineage>
        <taxon>Bacteria</taxon>
        <taxon>Pseudomonadati</taxon>
        <taxon>Bacteroidota</taxon>
        <taxon>Sphingobacteriia</taxon>
        <taxon>Sphingobacteriales</taxon>
        <taxon>Sphingobacteriaceae</taxon>
        <taxon>Pedobacter</taxon>
    </lineage>
</organism>
<protein>
    <submittedName>
        <fullName evidence="7">Thiol-disulfide isomerase or thioredoxin</fullName>
    </submittedName>
</protein>
<dbReference type="Pfam" id="PF08534">
    <property type="entry name" value="Redoxin"/>
    <property type="match status" value="1"/>
</dbReference>
<proteinExistence type="predicted"/>
<evidence type="ECO:0000259" key="6">
    <source>
        <dbReference type="PROSITE" id="PS51352"/>
    </source>
</evidence>
<keyword evidence="2" id="KW-0201">Cytochrome c-type biogenesis</keyword>
<dbReference type="STRING" id="414048.SAMN04489864_110102"/>
<dbReference type="Proteomes" id="UP000199666">
    <property type="component" value="Unassembled WGS sequence"/>
</dbReference>
<dbReference type="PANTHER" id="PTHR42852">
    <property type="entry name" value="THIOL:DISULFIDE INTERCHANGE PROTEIN DSBE"/>
    <property type="match status" value="1"/>
</dbReference>
<dbReference type="RefSeq" id="WP_090996567.1">
    <property type="nucleotide sequence ID" value="NZ_FOPP01000010.1"/>
</dbReference>
<evidence type="ECO:0000313" key="7">
    <source>
        <dbReference type="EMBL" id="SFH38305.1"/>
    </source>
</evidence>